<evidence type="ECO:0000256" key="1">
    <source>
        <dbReference type="ARBA" id="ARBA00012513"/>
    </source>
</evidence>
<dbReference type="PROSITE" id="PS50011">
    <property type="entry name" value="PROTEIN_KINASE_DOM"/>
    <property type="match status" value="1"/>
</dbReference>
<feature type="binding site" evidence="11">
    <location>
        <position position="277"/>
    </location>
    <ligand>
        <name>ATP</name>
        <dbReference type="ChEBI" id="CHEBI:30616"/>
    </ligand>
</feature>
<keyword evidence="7 11" id="KW-0067">ATP-binding</keyword>
<dbReference type="PANTHER" id="PTHR22988">
    <property type="entry name" value="MYOTONIC DYSTROPHY S/T KINASE-RELATED"/>
    <property type="match status" value="1"/>
</dbReference>
<keyword evidence="17" id="KW-1185">Reference proteome</keyword>
<dbReference type="PROSITE" id="PS00108">
    <property type="entry name" value="PROTEIN_KINASE_ST"/>
    <property type="match status" value="1"/>
</dbReference>
<evidence type="ECO:0000256" key="13">
    <source>
        <dbReference type="SAM" id="Phobius"/>
    </source>
</evidence>
<dbReference type="InterPro" id="IPR011009">
    <property type="entry name" value="Kinase-like_dom_sf"/>
</dbReference>
<dbReference type="PROSITE" id="PS51285">
    <property type="entry name" value="AGC_KINASE_CTER"/>
    <property type="match status" value="1"/>
</dbReference>
<dbReference type="OrthoDB" id="3638488at2759"/>
<dbReference type="InterPro" id="IPR008271">
    <property type="entry name" value="Ser/Thr_kinase_AS"/>
</dbReference>
<dbReference type="Gene3D" id="3.30.200.20">
    <property type="entry name" value="Phosphorylase Kinase, domain 1"/>
    <property type="match status" value="2"/>
</dbReference>
<dbReference type="InterPro" id="IPR050839">
    <property type="entry name" value="Rho-assoc_Ser/Thr_Kinase"/>
</dbReference>
<sequence>MDPNNNRLHLNFGYNERGFNAAANNRAYPTTPSAFPQPIYQNQGPQDYMDAQNGAYNQGYFMANPYPPQAAYAQQHYGQSNLQSPQPAYQSRMGYSANDGTNGLIQQFSNQDLNSNRTGFFGRSASPAQRPRTAGSSNPGQQQPGHLAPPMPRSPRTPAENEELQRYPERYSENIHKRGKAAKELVNVFFHENIERARDRNMRSTNLDKMIQDPSISKDAKRQEGETIAKKESNFLRFLRTKETPSNFQTIKVIGKGAFGEVKLVQRKTDGKIYALKSLIKTEMFKKDQLAHVRAERDILADSKDNPWLVKLHASFQDSAYLYLLMEFLPGGDLMTMLIKYEIFSEDITRFYMAEIVMAIEAVHKLGFLHRDIKPDNILLDRGGHVKLTDFGLSTGGKKTHDNSYYQNLLKNSTSKDKNRNSGYFSDAINLTVSNRGQINTWRKSRRAMAYSTVGTPDYIAPEIFNGQGYTYLCDWWSVGAIMFECLVGWPPFCAEDTTDTYRKIVNWRECLYFPEELTLSRESEGLIRRYLPLPVLGTIFTCMGLTIIYSFLCDAEHRVGNDGGQFGGATQIKNHPFFRGVVWEQLRNIRAPFEPRLSSNIDVSYFPIDEIPQEDTSAIHRAQARAMPEEQEAEMSLPFIGYTYKAFNAFQNN</sequence>
<comment type="caution">
    <text evidence="16">The sequence shown here is derived from an EMBL/GenBank/DDBJ whole genome shotgun (WGS) entry which is preliminary data.</text>
</comment>
<comment type="catalytic activity">
    <reaction evidence="10">
        <text>L-seryl-[protein] + ATP = O-phospho-L-seryl-[protein] + ADP + H(+)</text>
        <dbReference type="Rhea" id="RHEA:17989"/>
        <dbReference type="Rhea" id="RHEA-COMP:9863"/>
        <dbReference type="Rhea" id="RHEA-COMP:11604"/>
        <dbReference type="ChEBI" id="CHEBI:15378"/>
        <dbReference type="ChEBI" id="CHEBI:29999"/>
        <dbReference type="ChEBI" id="CHEBI:30616"/>
        <dbReference type="ChEBI" id="CHEBI:83421"/>
        <dbReference type="ChEBI" id="CHEBI:456216"/>
        <dbReference type="EC" id="2.7.11.1"/>
    </reaction>
</comment>
<comment type="similarity">
    <text evidence="8">Belongs to the protein kinase superfamily. STE Ser/Thr protein kinase family. COT1 subfamily.</text>
</comment>
<keyword evidence="2" id="KW-0723">Serine/threonine-protein kinase</keyword>
<keyword evidence="13" id="KW-0472">Membrane</keyword>
<evidence type="ECO:0000256" key="2">
    <source>
        <dbReference type="ARBA" id="ARBA00022527"/>
    </source>
</evidence>
<feature type="transmembrane region" description="Helical" evidence="13">
    <location>
        <begin position="531"/>
        <end position="553"/>
    </location>
</feature>
<evidence type="ECO:0000256" key="4">
    <source>
        <dbReference type="ARBA" id="ARBA00022679"/>
    </source>
</evidence>
<evidence type="ECO:0000256" key="3">
    <source>
        <dbReference type="ARBA" id="ARBA00022553"/>
    </source>
</evidence>
<dbReference type="Proteomes" id="UP000179179">
    <property type="component" value="Unassembled WGS sequence"/>
</dbReference>
<dbReference type="GeneID" id="34445759"/>
<dbReference type="InterPro" id="IPR017441">
    <property type="entry name" value="Protein_kinase_ATP_BS"/>
</dbReference>
<evidence type="ECO:0000256" key="9">
    <source>
        <dbReference type="ARBA" id="ARBA00047899"/>
    </source>
</evidence>
<dbReference type="STRING" id="109264.A0A1F8ABD4"/>
<dbReference type="EC" id="2.7.11.1" evidence="1"/>
<evidence type="ECO:0000256" key="12">
    <source>
        <dbReference type="SAM" id="MobiDB-lite"/>
    </source>
</evidence>
<keyword evidence="13" id="KW-0812">Transmembrane</keyword>
<dbReference type="FunFam" id="3.30.200.20:FF:000192">
    <property type="entry name" value="Serine/threonine-protein kinase cot-1"/>
    <property type="match status" value="1"/>
</dbReference>
<evidence type="ECO:0000313" key="16">
    <source>
        <dbReference type="EMBL" id="OGM49036.1"/>
    </source>
</evidence>
<dbReference type="GO" id="GO:0005856">
    <property type="term" value="C:cytoskeleton"/>
    <property type="evidence" value="ECO:0007669"/>
    <property type="project" value="TreeGrafter"/>
</dbReference>
<dbReference type="GO" id="GO:0005737">
    <property type="term" value="C:cytoplasm"/>
    <property type="evidence" value="ECO:0007669"/>
    <property type="project" value="TreeGrafter"/>
</dbReference>
<reference evidence="16 17" key="1">
    <citation type="journal article" date="2016" name="Genome Biol. Evol.">
        <title>Draft genome sequence of an aflatoxigenic Aspergillus species, A. bombycis.</title>
        <authorList>
            <person name="Moore G.G."/>
            <person name="Mack B.M."/>
            <person name="Beltz S.B."/>
            <person name="Gilbert M.K."/>
        </authorList>
    </citation>
    <scope>NUCLEOTIDE SEQUENCE [LARGE SCALE GENOMIC DNA]</scope>
    <source>
        <strain evidence="17">NRRL 26010</strain>
    </source>
</reference>
<dbReference type="EMBL" id="LYCR01000011">
    <property type="protein sequence ID" value="OGM49036.1"/>
    <property type="molecule type" value="Genomic_DNA"/>
</dbReference>
<dbReference type="InterPro" id="IPR000719">
    <property type="entry name" value="Prot_kinase_dom"/>
</dbReference>
<dbReference type="FunFam" id="1.10.510.10:FF:000024">
    <property type="entry name" value="Probable serine/threonine-protein kinase cot-1"/>
    <property type="match status" value="1"/>
</dbReference>
<comment type="catalytic activity">
    <reaction evidence="9">
        <text>L-threonyl-[protein] + ATP = O-phospho-L-threonyl-[protein] + ADP + H(+)</text>
        <dbReference type="Rhea" id="RHEA:46608"/>
        <dbReference type="Rhea" id="RHEA-COMP:11060"/>
        <dbReference type="Rhea" id="RHEA-COMP:11605"/>
        <dbReference type="ChEBI" id="CHEBI:15378"/>
        <dbReference type="ChEBI" id="CHEBI:30013"/>
        <dbReference type="ChEBI" id="CHEBI:30616"/>
        <dbReference type="ChEBI" id="CHEBI:61977"/>
        <dbReference type="ChEBI" id="CHEBI:456216"/>
        <dbReference type="EC" id="2.7.11.1"/>
    </reaction>
</comment>
<keyword evidence="3" id="KW-0597">Phosphoprotein</keyword>
<feature type="compositionally biased region" description="Polar residues" evidence="12">
    <location>
        <begin position="98"/>
        <end position="118"/>
    </location>
</feature>
<proteinExistence type="inferred from homology"/>
<dbReference type="InterPro" id="IPR000961">
    <property type="entry name" value="AGC-kinase_C"/>
</dbReference>
<feature type="compositionally biased region" description="Polar residues" evidence="12">
    <location>
        <begin position="78"/>
        <end position="89"/>
    </location>
</feature>
<protein>
    <recommendedName>
        <fullName evidence="1">non-specific serine/threonine protein kinase</fullName>
        <ecNumber evidence="1">2.7.11.1</ecNumber>
    </recommendedName>
</protein>
<dbReference type="SMART" id="SM00220">
    <property type="entry name" value="S_TKc"/>
    <property type="match status" value="1"/>
</dbReference>
<feature type="domain" description="AGC-kinase C-terminal" evidence="15">
    <location>
        <begin position="580"/>
        <end position="654"/>
    </location>
</feature>
<evidence type="ECO:0000256" key="7">
    <source>
        <dbReference type="ARBA" id="ARBA00022840"/>
    </source>
</evidence>
<evidence type="ECO:0000256" key="10">
    <source>
        <dbReference type="ARBA" id="ARBA00048679"/>
    </source>
</evidence>
<feature type="region of interest" description="Disordered" evidence="12">
    <location>
        <begin position="74"/>
        <end position="164"/>
    </location>
</feature>
<dbReference type="SUPFAM" id="SSF56112">
    <property type="entry name" value="Protein kinase-like (PK-like)"/>
    <property type="match status" value="1"/>
</dbReference>
<evidence type="ECO:0000313" key="17">
    <source>
        <dbReference type="Proteomes" id="UP000179179"/>
    </source>
</evidence>
<dbReference type="SMART" id="SM00133">
    <property type="entry name" value="S_TK_X"/>
    <property type="match status" value="1"/>
</dbReference>
<keyword evidence="6 16" id="KW-0418">Kinase</keyword>
<evidence type="ECO:0000256" key="6">
    <source>
        <dbReference type="ARBA" id="ARBA00022777"/>
    </source>
</evidence>
<dbReference type="Gene3D" id="1.10.510.10">
    <property type="entry name" value="Transferase(Phosphotransferase) domain 1"/>
    <property type="match status" value="3"/>
</dbReference>
<feature type="compositionally biased region" description="Polar residues" evidence="12">
    <location>
        <begin position="134"/>
        <end position="144"/>
    </location>
</feature>
<gene>
    <name evidence="16" type="ORF">ABOM_002369</name>
</gene>
<evidence type="ECO:0000256" key="11">
    <source>
        <dbReference type="PROSITE-ProRule" id="PRU10141"/>
    </source>
</evidence>
<dbReference type="PANTHER" id="PTHR22988:SF76">
    <property type="entry name" value="CHROMOSOME UNDETERMINED SCAFFOLD_135, WHOLE GENOME SHOTGUN SEQUENCE"/>
    <property type="match status" value="1"/>
</dbReference>
<evidence type="ECO:0000259" key="15">
    <source>
        <dbReference type="PROSITE" id="PS51285"/>
    </source>
</evidence>
<accession>A0A1F8ABD4</accession>
<name>A0A1F8ABD4_9EURO</name>
<dbReference type="RefSeq" id="XP_022392753.1">
    <property type="nucleotide sequence ID" value="XM_022529499.1"/>
</dbReference>
<keyword evidence="13" id="KW-1133">Transmembrane helix</keyword>
<dbReference type="Pfam" id="PF00069">
    <property type="entry name" value="Pkinase"/>
    <property type="match status" value="2"/>
</dbReference>
<dbReference type="PROSITE" id="PS00107">
    <property type="entry name" value="PROTEIN_KINASE_ATP"/>
    <property type="match status" value="1"/>
</dbReference>
<evidence type="ECO:0000256" key="8">
    <source>
        <dbReference type="ARBA" id="ARBA00038271"/>
    </source>
</evidence>
<keyword evidence="5 11" id="KW-0547">Nucleotide-binding</keyword>
<feature type="domain" description="Protein kinase" evidence="14">
    <location>
        <begin position="248"/>
        <end position="579"/>
    </location>
</feature>
<organism evidence="16 17">
    <name type="scientific">Aspergillus bombycis</name>
    <dbReference type="NCBI Taxonomy" id="109264"/>
    <lineage>
        <taxon>Eukaryota</taxon>
        <taxon>Fungi</taxon>
        <taxon>Dikarya</taxon>
        <taxon>Ascomycota</taxon>
        <taxon>Pezizomycotina</taxon>
        <taxon>Eurotiomycetes</taxon>
        <taxon>Eurotiomycetidae</taxon>
        <taxon>Eurotiales</taxon>
        <taxon>Aspergillaceae</taxon>
        <taxon>Aspergillus</taxon>
    </lineage>
</organism>
<evidence type="ECO:0000259" key="14">
    <source>
        <dbReference type="PROSITE" id="PS50011"/>
    </source>
</evidence>
<keyword evidence="4" id="KW-0808">Transferase</keyword>
<dbReference type="GO" id="GO:0031032">
    <property type="term" value="P:actomyosin structure organization"/>
    <property type="evidence" value="ECO:0007669"/>
    <property type="project" value="TreeGrafter"/>
</dbReference>
<evidence type="ECO:0000256" key="5">
    <source>
        <dbReference type="ARBA" id="ARBA00022741"/>
    </source>
</evidence>
<dbReference type="GO" id="GO:0004674">
    <property type="term" value="F:protein serine/threonine kinase activity"/>
    <property type="evidence" value="ECO:0007669"/>
    <property type="project" value="UniProtKB-KW"/>
</dbReference>
<dbReference type="AlphaFoldDB" id="A0A1F8ABD4"/>
<dbReference type="GO" id="GO:0005524">
    <property type="term" value="F:ATP binding"/>
    <property type="evidence" value="ECO:0007669"/>
    <property type="project" value="UniProtKB-UniRule"/>
</dbReference>